<feature type="compositionally biased region" description="Polar residues" evidence="1">
    <location>
        <begin position="1"/>
        <end position="13"/>
    </location>
</feature>
<evidence type="ECO:0000256" key="1">
    <source>
        <dbReference type="SAM" id="MobiDB-lite"/>
    </source>
</evidence>
<feature type="compositionally biased region" description="Basic and acidic residues" evidence="1">
    <location>
        <begin position="55"/>
        <end position="68"/>
    </location>
</feature>
<proteinExistence type="predicted"/>
<dbReference type="Proteomes" id="UP000570595">
    <property type="component" value="Unassembled WGS sequence"/>
</dbReference>
<dbReference type="EMBL" id="JABAHT010000054">
    <property type="protein sequence ID" value="KAF4667441.1"/>
    <property type="molecule type" value="Genomic_DNA"/>
</dbReference>
<dbReference type="OrthoDB" id="10468463at2759"/>
<feature type="region of interest" description="Disordered" evidence="1">
    <location>
        <begin position="500"/>
        <end position="566"/>
    </location>
</feature>
<evidence type="ECO:0000313" key="4">
    <source>
        <dbReference type="Proteomes" id="UP000570595"/>
    </source>
</evidence>
<dbReference type="EMBL" id="JABANN010000154">
    <property type="protein sequence ID" value="KAF4668744.1"/>
    <property type="molecule type" value="Genomic_DNA"/>
</dbReference>
<sequence length="580" mass="61008">MSQQQHHQPASNKRTQREWEDPSGSWNRYARSGGGYENWGKGGGGWRPTGGGKGGGDRYHHHHAEEGSNWRGSPSWGKGGSNSAWDDSWGKGSGAMRDRAWGGKGDHWEGVSGKGGRQWGDNREKNEMSSWSGPDHGKGKGGWSEGRQWHEGKGSRWASSNSSSTSSPRGGKGAARRSPSRPPQESGWDQVDDTHSFDLTANDAEHQQPVAAAGPPVQNVPPAAPPGGGGASPPSSSGKGGPPRGKGFGGPWPPAFPPPAGGAPPGGKGKGAWPPGSGGFMPPPNPMLLPFLAGKGLQQMRLKQLQMRQQEAKEKLEKKKFNAEEKKKHLVLIAEGIVKLLMGVGGGARELSLELLPDEFEKMFGVPLDVREHFQESSLLRFVQRFEAIPSTTDENDHTRVVPRALFQVYFDGSSSWQIRLHPDAPCPPPSDYIEYAAGQVAKSLFGPRRPRTVIRLENSVPLPPRAAAAEANAGGAGDVKNENIANIMSLLGSITAAGSSGNNEGGGQEGEGATLSPLGAPAAQPTTTTFGLSPSPGRGGDTSGQSPVGDAGARGKTGGGSMTAKIRELLAKRKAKKDG</sequence>
<feature type="compositionally biased region" description="Gly residues" evidence="1">
    <location>
        <begin position="238"/>
        <end position="250"/>
    </location>
</feature>
<feature type="compositionally biased region" description="Low complexity" evidence="1">
    <location>
        <begin position="155"/>
        <end position="169"/>
    </location>
</feature>
<feature type="compositionally biased region" description="Basic and acidic residues" evidence="1">
    <location>
        <begin position="96"/>
        <end position="109"/>
    </location>
</feature>
<comment type="caution">
    <text evidence="3">The sequence shown here is derived from an EMBL/GenBank/DDBJ whole genome shotgun (WGS) entry which is preliminary data.</text>
</comment>
<evidence type="ECO:0000313" key="2">
    <source>
        <dbReference type="EMBL" id="KAF4667441.1"/>
    </source>
</evidence>
<feature type="compositionally biased region" description="Pro residues" evidence="1">
    <location>
        <begin position="251"/>
        <end position="262"/>
    </location>
</feature>
<dbReference type="Proteomes" id="UP000572268">
    <property type="component" value="Unassembled WGS sequence"/>
</dbReference>
<evidence type="ECO:0000313" key="3">
    <source>
        <dbReference type="EMBL" id="KAF4668744.1"/>
    </source>
</evidence>
<accession>A0A7J6MB41</accession>
<organism evidence="3 5">
    <name type="scientific">Perkinsus olseni</name>
    <name type="common">Perkinsus atlanticus</name>
    <dbReference type="NCBI Taxonomy" id="32597"/>
    <lineage>
        <taxon>Eukaryota</taxon>
        <taxon>Sar</taxon>
        <taxon>Alveolata</taxon>
        <taxon>Perkinsozoa</taxon>
        <taxon>Perkinsea</taxon>
        <taxon>Perkinsida</taxon>
        <taxon>Perkinsidae</taxon>
        <taxon>Perkinsus</taxon>
    </lineage>
</organism>
<name>A0A7J6MB41_PEROL</name>
<evidence type="ECO:0000313" key="5">
    <source>
        <dbReference type="Proteomes" id="UP000572268"/>
    </source>
</evidence>
<protein>
    <submittedName>
        <fullName evidence="3">Uncharacterized protein</fullName>
    </submittedName>
</protein>
<feature type="compositionally biased region" description="Gly residues" evidence="1">
    <location>
        <begin position="32"/>
        <end position="54"/>
    </location>
</feature>
<dbReference type="AlphaFoldDB" id="A0A7J6MB41"/>
<gene>
    <name evidence="3" type="ORF">FOL46_001838</name>
    <name evidence="2" type="ORF">FOZ61_008301</name>
</gene>
<reference evidence="4 5" key="1">
    <citation type="submission" date="2020-04" db="EMBL/GenBank/DDBJ databases">
        <title>Perkinsus olseni comparative genomics.</title>
        <authorList>
            <person name="Bogema D.R."/>
        </authorList>
    </citation>
    <scope>NUCLEOTIDE SEQUENCE [LARGE SCALE GENOMIC DNA]</scope>
    <source>
        <strain evidence="2">ATCC PRA-179</strain>
        <strain evidence="3">ATCC PRA-31</strain>
    </source>
</reference>
<feature type="region of interest" description="Disordered" evidence="1">
    <location>
        <begin position="1"/>
        <end position="286"/>
    </location>
</feature>